<dbReference type="InterPro" id="IPR051552">
    <property type="entry name" value="HptR"/>
</dbReference>
<evidence type="ECO:0000313" key="11">
    <source>
        <dbReference type="EMBL" id="EFM10755.1"/>
    </source>
</evidence>
<evidence type="ECO:0000256" key="8">
    <source>
        <dbReference type="PROSITE-ProRule" id="PRU00169"/>
    </source>
</evidence>
<gene>
    <name evidence="11" type="ORF">PaecuDRAFT_2667</name>
</gene>
<feature type="domain" description="HTH araC/xylS-type" evidence="9">
    <location>
        <begin position="410"/>
        <end position="508"/>
    </location>
</feature>
<dbReference type="Pfam" id="PF12833">
    <property type="entry name" value="HTH_18"/>
    <property type="match status" value="1"/>
</dbReference>
<dbReference type="GO" id="GO:0043565">
    <property type="term" value="F:sequence-specific DNA binding"/>
    <property type="evidence" value="ECO:0007669"/>
    <property type="project" value="InterPro"/>
</dbReference>
<dbReference type="Pfam" id="PF17853">
    <property type="entry name" value="GGDEF_2"/>
    <property type="match status" value="1"/>
</dbReference>
<dbReference type="Gene3D" id="3.40.50.2300">
    <property type="match status" value="1"/>
</dbReference>
<sequence>MRKLLIVDDERNIRLGLKAMLERQFPDRFELLFATDGTEALEAIEAAVIDIMITDIRMPGIDGLELIRRADKLDSKPETIILSGFDDFHYAKEAIRYGVNEYLLKPIVRDELFQAVERAEQGRMRKEQIDGQLHAVERLSAELRSAQLGYLLMSGDLEEEEIDRRCRENGLAVFENGFTVAVFRVADDGFTWNGLEQALSEHVHEGGACGVVDKDGHFALLLKQEEQISRIMQEWSGKPGGKALSVGISAQATRLGQLPSAYAEAKHALKHRLLQAQPGVIKYEEAKRLEHTFEAPTETVRKLANMLGTGREAEMKQLLEELFDRKRVSRFDIGYIENVSRLLNERVFDEAFRQYGEESVEIIRMYRRAGDPFRFETVADYARAVDAFVFKLDDYIRNVKSAHLAHKEMRKAVEYMDANYAADLNMAMVSNYVSLNYSYFSETFKAYTGESFVVYLKKLRIAKAKELLQATGAKVYEIGEQVGFENVKQFNRVFRELEGISATEYRRKFGLED</sequence>
<dbReference type="STRING" id="717606.PaecuDRAFT_2667"/>
<evidence type="ECO:0000256" key="3">
    <source>
        <dbReference type="ARBA" id="ARBA00022553"/>
    </source>
</evidence>
<evidence type="ECO:0000256" key="7">
    <source>
        <dbReference type="ARBA" id="ARBA00023163"/>
    </source>
</evidence>
<keyword evidence="2" id="KW-0963">Cytoplasm</keyword>
<dbReference type="GO" id="GO:0005737">
    <property type="term" value="C:cytoplasm"/>
    <property type="evidence" value="ECO:0007669"/>
    <property type="project" value="UniProtKB-SubCell"/>
</dbReference>
<comment type="subcellular location">
    <subcellularLocation>
        <location evidence="1">Cytoplasm</location>
    </subcellularLocation>
</comment>
<protein>
    <submittedName>
        <fullName evidence="11">Two component transcriptional regulator, AraC family</fullName>
    </submittedName>
</protein>
<dbReference type="CDD" id="cd17536">
    <property type="entry name" value="REC_YesN-like"/>
    <property type="match status" value="1"/>
</dbReference>
<feature type="modified residue" description="4-aspartylphosphate" evidence="8">
    <location>
        <position position="55"/>
    </location>
</feature>
<dbReference type="InterPro" id="IPR001789">
    <property type="entry name" value="Sig_transdc_resp-reg_receiver"/>
</dbReference>
<dbReference type="GO" id="GO:0003700">
    <property type="term" value="F:DNA-binding transcription factor activity"/>
    <property type="evidence" value="ECO:0007669"/>
    <property type="project" value="InterPro"/>
</dbReference>
<reference evidence="11 12" key="1">
    <citation type="submission" date="2010-07" db="EMBL/GenBank/DDBJ databases">
        <title>The draft genome of Paenibacillus curdlanolyticus YK9.</title>
        <authorList>
            <consortium name="US DOE Joint Genome Institute (JGI-PGF)"/>
            <person name="Lucas S."/>
            <person name="Copeland A."/>
            <person name="Lapidus A."/>
            <person name="Cheng J.-F."/>
            <person name="Bruce D."/>
            <person name="Goodwin L."/>
            <person name="Pitluck S."/>
            <person name="Land M.L."/>
            <person name="Hauser L."/>
            <person name="Chang Y.-J."/>
            <person name="Jeffries C."/>
            <person name="Anderson I.J."/>
            <person name="Johnson E."/>
            <person name="Loganathan U."/>
            <person name="Mulhopadhyay B."/>
            <person name="Kyrpides N."/>
            <person name="Woyke T.J."/>
        </authorList>
    </citation>
    <scope>NUCLEOTIDE SEQUENCE [LARGE SCALE GENOMIC DNA]</scope>
    <source>
        <strain evidence="11 12">YK9</strain>
    </source>
</reference>
<feature type="domain" description="Response regulatory" evidence="10">
    <location>
        <begin position="3"/>
        <end position="120"/>
    </location>
</feature>
<dbReference type="SMART" id="SM00342">
    <property type="entry name" value="HTH_ARAC"/>
    <property type="match status" value="1"/>
</dbReference>
<dbReference type="InterPro" id="IPR011006">
    <property type="entry name" value="CheY-like_superfamily"/>
</dbReference>
<dbReference type="GO" id="GO:0000160">
    <property type="term" value="P:phosphorelay signal transduction system"/>
    <property type="evidence" value="ECO:0007669"/>
    <property type="project" value="UniProtKB-KW"/>
</dbReference>
<keyword evidence="5" id="KW-0805">Transcription regulation</keyword>
<evidence type="ECO:0000256" key="5">
    <source>
        <dbReference type="ARBA" id="ARBA00023015"/>
    </source>
</evidence>
<keyword evidence="12" id="KW-1185">Reference proteome</keyword>
<evidence type="ECO:0000259" key="9">
    <source>
        <dbReference type="PROSITE" id="PS01124"/>
    </source>
</evidence>
<dbReference type="PANTHER" id="PTHR42713">
    <property type="entry name" value="HISTIDINE KINASE-RELATED"/>
    <property type="match status" value="1"/>
</dbReference>
<dbReference type="InterPro" id="IPR009057">
    <property type="entry name" value="Homeodomain-like_sf"/>
</dbReference>
<dbReference type="SUPFAM" id="SSF52172">
    <property type="entry name" value="CheY-like"/>
    <property type="match status" value="1"/>
</dbReference>
<evidence type="ECO:0000313" key="12">
    <source>
        <dbReference type="Proteomes" id="UP000005387"/>
    </source>
</evidence>
<dbReference type="PROSITE" id="PS01124">
    <property type="entry name" value="HTH_ARAC_FAMILY_2"/>
    <property type="match status" value="1"/>
</dbReference>
<evidence type="ECO:0000256" key="4">
    <source>
        <dbReference type="ARBA" id="ARBA00023012"/>
    </source>
</evidence>
<organism evidence="11 12">
    <name type="scientific">Paenibacillus curdlanolyticus YK9</name>
    <dbReference type="NCBI Taxonomy" id="717606"/>
    <lineage>
        <taxon>Bacteria</taxon>
        <taxon>Bacillati</taxon>
        <taxon>Bacillota</taxon>
        <taxon>Bacilli</taxon>
        <taxon>Bacillales</taxon>
        <taxon>Paenibacillaceae</taxon>
        <taxon>Paenibacillus</taxon>
    </lineage>
</organism>
<dbReference type="Gene3D" id="1.10.10.60">
    <property type="entry name" value="Homeodomain-like"/>
    <property type="match status" value="2"/>
</dbReference>
<keyword evidence="6" id="KW-0238">DNA-binding</keyword>
<evidence type="ECO:0000256" key="6">
    <source>
        <dbReference type="ARBA" id="ARBA00023125"/>
    </source>
</evidence>
<evidence type="ECO:0000259" key="10">
    <source>
        <dbReference type="PROSITE" id="PS50110"/>
    </source>
</evidence>
<accession>E0IAH8</accession>
<evidence type="ECO:0000256" key="1">
    <source>
        <dbReference type="ARBA" id="ARBA00004496"/>
    </source>
</evidence>
<dbReference type="PANTHER" id="PTHR42713:SF3">
    <property type="entry name" value="TRANSCRIPTIONAL REGULATORY PROTEIN HPTR"/>
    <property type="match status" value="1"/>
</dbReference>
<dbReference type="PROSITE" id="PS00041">
    <property type="entry name" value="HTH_ARAC_FAMILY_1"/>
    <property type="match status" value="1"/>
</dbReference>
<dbReference type="InterPro" id="IPR018060">
    <property type="entry name" value="HTH_AraC"/>
</dbReference>
<dbReference type="eggNOG" id="COG4753">
    <property type="taxonomic scope" value="Bacteria"/>
</dbReference>
<dbReference type="SUPFAM" id="SSF46689">
    <property type="entry name" value="Homeodomain-like"/>
    <property type="match status" value="2"/>
</dbReference>
<name>E0IAH8_9BACL</name>
<keyword evidence="7" id="KW-0804">Transcription</keyword>
<dbReference type="RefSeq" id="WP_006038657.1">
    <property type="nucleotide sequence ID" value="NZ_AEDD01000006.1"/>
</dbReference>
<dbReference type="OrthoDB" id="342399at2"/>
<keyword evidence="4" id="KW-0902">Two-component regulatory system</keyword>
<dbReference type="AlphaFoldDB" id="E0IAH8"/>
<evidence type="ECO:0000256" key="2">
    <source>
        <dbReference type="ARBA" id="ARBA00022490"/>
    </source>
</evidence>
<dbReference type="Proteomes" id="UP000005387">
    <property type="component" value="Unassembled WGS sequence"/>
</dbReference>
<proteinExistence type="predicted"/>
<dbReference type="InterPro" id="IPR041522">
    <property type="entry name" value="CdaR_GGDEF"/>
</dbReference>
<dbReference type="EMBL" id="AEDD01000006">
    <property type="protein sequence ID" value="EFM10755.1"/>
    <property type="molecule type" value="Genomic_DNA"/>
</dbReference>
<dbReference type="eggNOG" id="COG2207">
    <property type="taxonomic scope" value="Bacteria"/>
</dbReference>
<dbReference type="InterPro" id="IPR018062">
    <property type="entry name" value="HTH_AraC-typ_CS"/>
</dbReference>
<dbReference type="Pfam" id="PF00072">
    <property type="entry name" value="Response_reg"/>
    <property type="match status" value="1"/>
</dbReference>
<dbReference type="PROSITE" id="PS50110">
    <property type="entry name" value="RESPONSE_REGULATORY"/>
    <property type="match status" value="1"/>
</dbReference>
<keyword evidence="3 8" id="KW-0597">Phosphoprotein</keyword>
<dbReference type="SMART" id="SM00448">
    <property type="entry name" value="REC"/>
    <property type="match status" value="1"/>
</dbReference>